<gene>
    <name evidence="1" type="ORF">EAH_00066640</name>
</gene>
<reference evidence="1" key="2">
    <citation type="submission" date="2013-10" db="EMBL/GenBank/DDBJ databases">
        <authorList>
            <person name="Aslett M."/>
        </authorList>
    </citation>
    <scope>NUCLEOTIDE SEQUENCE [LARGE SCALE GENOMIC DNA]</scope>
    <source>
        <strain evidence="1">Houghton</strain>
    </source>
</reference>
<dbReference type="VEuPathDB" id="ToxoDB:EAH_00066640"/>
<dbReference type="AlphaFoldDB" id="U6GQL0"/>
<keyword evidence="2" id="KW-1185">Reference proteome</keyword>
<evidence type="ECO:0000313" key="2">
    <source>
        <dbReference type="Proteomes" id="UP000018050"/>
    </source>
</evidence>
<sequence>MALGRQFQGWFKDARERQKEQTQFLLLESMAAQARRPLETCDNELMTSKCCNRHALAQLGQKPATKHWALTGGNAAPPPHGVSEMHILLIDER</sequence>
<evidence type="ECO:0000313" key="1">
    <source>
        <dbReference type="EMBL" id="CDI82490.1"/>
    </source>
</evidence>
<dbReference type="RefSeq" id="XP_013248120.1">
    <property type="nucleotide sequence ID" value="XM_013392666.1"/>
</dbReference>
<protein>
    <submittedName>
        <fullName evidence="1">Uncharacterized protein</fullName>
    </submittedName>
</protein>
<organism evidence="1 2">
    <name type="scientific">Eimeria acervulina</name>
    <name type="common">Coccidian parasite</name>
    <dbReference type="NCBI Taxonomy" id="5801"/>
    <lineage>
        <taxon>Eukaryota</taxon>
        <taxon>Sar</taxon>
        <taxon>Alveolata</taxon>
        <taxon>Apicomplexa</taxon>
        <taxon>Conoidasida</taxon>
        <taxon>Coccidia</taxon>
        <taxon>Eucoccidiorida</taxon>
        <taxon>Eimeriorina</taxon>
        <taxon>Eimeriidae</taxon>
        <taxon>Eimeria</taxon>
    </lineage>
</organism>
<accession>U6GQL0</accession>
<reference evidence="1" key="1">
    <citation type="submission" date="2013-10" db="EMBL/GenBank/DDBJ databases">
        <title>Genomic analysis of the causative agents of coccidiosis in chickens.</title>
        <authorList>
            <person name="Reid A.J."/>
            <person name="Blake D."/>
            <person name="Billington K."/>
            <person name="Browne H."/>
            <person name="Dunn M."/>
            <person name="Hung S."/>
            <person name="Kawahara F."/>
            <person name="Miranda-Saavedra D."/>
            <person name="Mourier T."/>
            <person name="Nagra H."/>
            <person name="Otto T.D."/>
            <person name="Rawlings N."/>
            <person name="Sanchez A."/>
            <person name="Sanders M."/>
            <person name="Subramaniam C."/>
            <person name="Tay Y."/>
            <person name="Dear P."/>
            <person name="Doerig C."/>
            <person name="Gruber A."/>
            <person name="Parkinson J."/>
            <person name="Shirley M."/>
            <person name="Wan K.L."/>
            <person name="Berriman M."/>
            <person name="Tomley F."/>
            <person name="Pain A."/>
        </authorList>
    </citation>
    <scope>NUCLEOTIDE SEQUENCE [LARGE SCALE GENOMIC DNA]</scope>
    <source>
        <strain evidence="1">Houghton</strain>
    </source>
</reference>
<name>U6GQL0_EIMAC</name>
<proteinExistence type="predicted"/>
<dbReference type="EMBL" id="HG672441">
    <property type="protein sequence ID" value="CDI82490.1"/>
    <property type="molecule type" value="Genomic_DNA"/>
</dbReference>
<dbReference type="Proteomes" id="UP000018050">
    <property type="component" value="Unassembled WGS sequence"/>
</dbReference>
<dbReference type="GeneID" id="25274734"/>